<sequence length="290" mass="32503">MGKEAILKQLQEIQELKNKVAKRVWSKALLIREIDEDKFDKKGDALTERVIKERIKFLAERIIKAYPDADPVLISLMDGALPFASLLQNALNERGYKYSYTTMQASSYEHKMTSGELKIGSMPKIPLGGRTVFVLDDVCDTGKTYLKIRDLLESLGAKKVSLIVLVDKVQKRINGYMPEYVGFEVPAYAFIVGMGLDYYGELRNEPEIRGVDLSSLPTPEEQELLDSEASLNEELIKLIALEKTTKPGSSMMTVFGGSADKLRKSALDIAPEHLPTDSTQAHQNMTSQFY</sequence>
<name>A0A378L8W7_9GAMM</name>
<evidence type="ECO:0000313" key="5">
    <source>
        <dbReference type="EMBL" id="STY23525.1"/>
    </source>
</evidence>
<evidence type="ECO:0000313" key="7">
    <source>
        <dbReference type="Proteomes" id="UP000255110"/>
    </source>
</evidence>
<dbReference type="Proteomes" id="UP000054820">
    <property type="component" value="Unassembled WGS sequence"/>
</dbReference>
<dbReference type="InterPro" id="IPR000836">
    <property type="entry name" value="PRTase_dom"/>
</dbReference>
<dbReference type="Pfam" id="PF00156">
    <property type="entry name" value="Pribosyltran"/>
    <property type="match status" value="1"/>
</dbReference>
<evidence type="ECO:0000313" key="4">
    <source>
        <dbReference type="EMBL" id="KTD80789.1"/>
    </source>
</evidence>
<protein>
    <submittedName>
        <fullName evidence="5">Hypoxanthine phosphoribosyltransferase</fullName>
    </submittedName>
    <submittedName>
        <fullName evidence="4">Hypoxanthine-guanine phosphoribosyltransferase</fullName>
        <ecNumber evidence="4 5">2.4.2.8</ecNumber>
    </submittedName>
</protein>
<keyword evidence="5" id="KW-0328">Glycosyltransferase</keyword>
<dbReference type="CDD" id="cd06223">
    <property type="entry name" value="PRTases_typeI"/>
    <property type="match status" value="1"/>
</dbReference>
<dbReference type="PANTHER" id="PTHR43340">
    <property type="entry name" value="HYPOXANTHINE-GUANINE PHOSPHORIBOSYLTRANSFERASE"/>
    <property type="match status" value="1"/>
</dbReference>
<dbReference type="PANTHER" id="PTHR43340:SF1">
    <property type="entry name" value="HYPOXANTHINE PHOSPHORIBOSYLTRANSFERASE"/>
    <property type="match status" value="1"/>
</dbReference>
<evidence type="ECO:0000259" key="3">
    <source>
        <dbReference type="Pfam" id="PF00156"/>
    </source>
</evidence>
<reference evidence="5 7" key="2">
    <citation type="submission" date="2018-06" db="EMBL/GenBank/DDBJ databases">
        <authorList>
            <consortium name="Pathogen Informatics"/>
            <person name="Doyle S."/>
        </authorList>
    </citation>
    <scope>NUCLEOTIDE SEQUENCE [LARGE SCALE GENOMIC DNA]</scope>
    <source>
        <strain evidence="5 7">NCTC11991</strain>
    </source>
</reference>
<dbReference type="GO" id="GO:0032264">
    <property type="term" value="P:IMP salvage"/>
    <property type="evidence" value="ECO:0007669"/>
    <property type="project" value="TreeGrafter"/>
</dbReference>
<evidence type="ECO:0000256" key="1">
    <source>
        <dbReference type="ARBA" id="ARBA00048811"/>
    </source>
</evidence>
<dbReference type="STRING" id="460.Lstg_0016"/>
<organism evidence="5 7">
    <name type="scientific">Legionella steigerwaltii</name>
    <dbReference type="NCBI Taxonomy" id="460"/>
    <lineage>
        <taxon>Bacteria</taxon>
        <taxon>Pseudomonadati</taxon>
        <taxon>Pseudomonadota</taxon>
        <taxon>Gammaproteobacteria</taxon>
        <taxon>Legionellales</taxon>
        <taxon>Legionellaceae</taxon>
        <taxon>Legionella</taxon>
    </lineage>
</organism>
<reference evidence="4 6" key="1">
    <citation type="submission" date="2015-11" db="EMBL/GenBank/DDBJ databases">
        <title>Genomic analysis of 38 Legionella species identifies large and diverse effector repertoires.</title>
        <authorList>
            <person name="Burstein D."/>
            <person name="Amaro F."/>
            <person name="Zusman T."/>
            <person name="Lifshitz Z."/>
            <person name="Cohen O."/>
            <person name="Gilbert J.A."/>
            <person name="Pupko T."/>
            <person name="Shuman H.A."/>
            <person name="Segal G."/>
        </authorList>
    </citation>
    <scope>NUCLEOTIDE SEQUENCE [LARGE SCALE GENOMIC DNA]</scope>
    <source>
        <strain evidence="4 6">SC-18-C9</strain>
    </source>
</reference>
<dbReference type="AlphaFoldDB" id="A0A378L8W7"/>
<dbReference type="Proteomes" id="UP000255110">
    <property type="component" value="Unassembled WGS sequence"/>
</dbReference>
<dbReference type="GO" id="GO:0032263">
    <property type="term" value="P:GMP salvage"/>
    <property type="evidence" value="ECO:0007669"/>
    <property type="project" value="TreeGrafter"/>
</dbReference>
<keyword evidence="6" id="KW-1185">Reference proteome</keyword>
<comment type="catalytic activity">
    <reaction evidence="1">
        <text>GMP + diphosphate = guanine + 5-phospho-alpha-D-ribose 1-diphosphate</text>
        <dbReference type="Rhea" id="RHEA:25424"/>
        <dbReference type="ChEBI" id="CHEBI:16235"/>
        <dbReference type="ChEBI" id="CHEBI:33019"/>
        <dbReference type="ChEBI" id="CHEBI:58017"/>
        <dbReference type="ChEBI" id="CHEBI:58115"/>
        <dbReference type="EC" id="2.4.2.8"/>
    </reaction>
    <physiologicalReaction direction="right-to-left" evidence="1">
        <dbReference type="Rhea" id="RHEA:25426"/>
    </physiologicalReaction>
</comment>
<dbReference type="GO" id="GO:0004422">
    <property type="term" value="F:hypoxanthine phosphoribosyltransferase activity"/>
    <property type="evidence" value="ECO:0007669"/>
    <property type="project" value="TreeGrafter"/>
</dbReference>
<dbReference type="GO" id="GO:0046100">
    <property type="term" value="P:hypoxanthine metabolic process"/>
    <property type="evidence" value="ECO:0007669"/>
    <property type="project" value="TreeGrafter"/>
</dbReference>
<dbReference type="EC" id="2.4.2.8" evidence="4 5"/>
<accession>A0A378L8W7</accession>
<comment type="catalytic activity">
    <reaction evidence="2">
        <text>IMP + diphosphate = hypoxanthine + 5-phospho-alpha-D-ribose 1-diphosphate</text>
        <dbReference type="Rhea" id="RHEA:17973"/>
        <dbReference type="ChEBI" id="CHEBI:17368"/>
        <dbReference type="ChEBI" id="CHEBI:33019"/>
        <dbReference type="ChEBI" id="CHEBI:58017"/>
        <dbReference type="ChEBI" id="CHEBI:58053"/>
        <dbReference type="EC" id="2.4.2.8"/>
    </reaction>
    <physiologicalReaction direction="right-to-left" evidence="2">
        <dbReference type="Rhea" id="RHEA:17975"/>
    </physiologicalReaction>
</comment>
<dbReference type="InterPro" id="IPR050408">
    <property type="entry name" value="HGPRT"/>
</dbReference>
<dbReference type="GO" id="GO:0005829">
    <property type="term" value="C:cytosol"/>
    <property type="evidence" value="ECO:0007669"/>
    <property type="project" value="TreeGrafter"/>
</dbReference>
<proteinExistence type="predicted"/>
<keyword evidence="5" id="KW-0808">Transferase</keyword>
<dbReference type="SUPFAM" id="SSF53271">
    <property type="entry name" value="PRTase-like"/>
    <property type="match status" value="1"/>
</dbReference>
<evidence type="ECO:0000256" key="2">
    <source>
        <dbReference type="ARBA" id="ARBA00049402"/>
    </source>
</evidence>
<dbReference type="Gene3D" id="3.40.50.2020">
    <property type="match status" value="1"/>
</dbReference>
<dbReference type="GO" id="GO:0000287">
    <property type="term" value="F:magnesium ion binding"/>
    <property type="evidence" value="ECO:0007669"/>
    <property type="project" value="TreeGrafter"/>
</dbReference>
<dbReference type="EMBL" id="UGOY01000001">
    <property type="protein sequence ID" value="STY23525.1"/>
    <property type="molecule type" value="Genomic_DNA"/>
</dbReference>
<gene>
    <name evidence="5" type="primary">hpt_2</name>
    <name evidence="4" type="synonym">ppt_1</name>
    <name evidence="4" type="ORF">Lstg_0016</name>
    <name evidence="5" type="ORF">NCTC11991_02133</name>
</gene>
<feature type="domain" description="Phosphoribosyltransferase" evidence="3">
    <location>
        <begin position="51"/>
        <end position="198"/>
    </location>
</feature>
<dbReference type="InterPro" id="IPR029057">
    <property type="entry name" value="PRTase-like"/>
</dbReference>
<dbReference type="GO" id="GO:0006178">
    <property type="term" value="P:guanine salvage"/>
    <property type="evidence" value="ECO:0007669"/>
    <property type="project" value="TreeGrafter"/>
</dbReference>
<evidence type="ECO:0000313" key="6">
    <source>
        <dbReference type="Proteomes" id="UP000054820"/>
    </source>
</evidence>
<dbReference type="RefSeq" id="WP_058475629.1">
    <property type="nucleotide sequence ID" value="NZ_CAAAIO010000002.1"/>
</dbReference>
<dbReference type="EMBL" id="LNYZ01000001">
    <property type="protein sequence ID" value="KTD80789.1"/>
    <property type="molecule type" value="Genomic_DNA"/>
</dbReference>